<gene>
    <name evidence="2" type="ORF">BW737_004810</name>
</gene>
<keyword evidence="1" id="KW-0812">Transmembrane</keyword>
<comment type="caution">
    <text evidence="2">The sequence shown here is derived from an EMBL/GenBank/DDBJ whole genome shotgun (WGS) entry which is preliminary data.</text>
</comment>
<evidence type="ECO:0000313" key="3">
    <source>
        <dbReference type="Proteomes" id="UP000194577"/>
    </source>
</evidence>
<proteinExistence type="predicted"/>
<keyword evidence="1" id="KW-1133">Transmembrane helix</keyword>
<protein>
    <submittedName>
        <fullName evidence="2">Uncharacterized protein</fullName>
    </submittedName>
</protein>
<feature type="transmembrane region" description="Helical" evidence="1">
    <location>
        <begin position="63"/>
        <end position="85"/>
    </location>
</feature>
<keyword evidence="3" id="KW-1185">Reference proteome</keyword>
<feature type="transmembrane region" description="Helical" evidence="1">
    <location>
        <begin position="30"/>
        <end position="51"/>
    </location>
</feature>
<evidence type="ECO:0000256" key="1">
    <source>
        <dbReference type="SAM" id="Phobius"/>
    </source>
</evidence>
<organism evidence="2 3">
    <name type="scientific">Actinomyces ruminis</name>
    <dbReference type="NCBI Taxonomy" id="1937003"/>
    <lineage>
        <taxon>Bacteria</taxon>
        <taxon>Bacillati</taxon>
        <taxon>Actinomycetota</taxon>
        <taxon>Actinomycetes</taxon>
        <taxon>Actinomycetales</taxon>
        <taxon>Actinomycetaceae</taxon>
        <taxon>Actinomyces</taxon>
    </lineage>
</organism>
<sequence>MAIVMAVLFAGMVGLWFAPATGPAGLLHALWFTSGCTFWFLAFLLVTVAAARRRRALGGQRRAPVIAGFAVFGTIILALGLVTVWSSSLLAVDLVRGTSTVEAARCIRIDYGSRSNFDDAVLALPDGTTASSELSFAFKTDADRELRALCGTDATFTMEYWPATATVRRVAAE</sequence>
<evidence type="ECO:0000313" key="2">
    <source>
        <dbReference type="EMBL" id="PHP53142.1"/>
    </source>
</evidence>
<keyword evidence="1" id="KW-0472">Membrane</keyword>
<accession>A0ABX4MCE6</accession>
<dbReference type="EMBL" id="MTPX02000031">
    <property type="protein sequence ID" value="PHP53142.1"/>
    <property type="molecule type" value="Genomic_DNA"/>
</dbReference>
<dbReference type="Proteomes" id="UP000194577">
    <property type="component" value="Unassembled WGS sequence"/>
</dbReference>
<name>A0ABX4MCE6_9ACTO</name>
<reference evidence="2 3" key="1">
    <citation type="submission" date="2017-10" db="EMBL/GenBank/DDBJ databases">
        <title>Draft genome sequence of cellulolytic Actinomyces sp CtC72 isolated from cattle rumen fluid.</title>
        <authorList>
            <person name="Joshi A.J."/>
            <person name="Vasudevan G."/>
            <person name="Lanjekar V.B."/>
            <person name="Hivarkar S."/>
            <person name="Engineer A."/>
            <person name="Pore S.D."/>
            <person name="Dhakephalkar P.K."/>
            <person name="Dagar S."/>
        </authorList>
    </citation>
    <scope>NUCLEOTIDE SEQUENCE [LARGE SCALE GENOMIC DNA]</scope>
    <source>
        <strain evidence="3">CtC72</strain>
    </source>
</reference>